<evidence type="ECO:0000313" key="5">
    <source>
        <dbReference type="EMBL" id="MBE9398271.1"/>
    </source>
</evidence>
<dbReference type="PROSITE" id="PS51084">
    <property type="entry name" value="HIT_2"/>
    <property type="match status" value="1"/>
</dbReference>
<evidence type="ECO:0000259" key="4">
    <source>
        <dbReference type="PROSITE" id="PS51084"/>
    </source>
</evidence>
<dbReference type="GO" id="GO:0003824">
    <property type="term" value="F:catalytic activity"/>
    <property type="evidence" value="ECO:0007669"/>
    <property type="project" value="InterPro"/>
</dbReference>
<dbReference type="InterPro" id="IPR036265">
    <property type="entry name" value="HIT-like_sf"/>
</dbReference>
<dbReference type="PRINTS" id="PR00332">
    <property type="entry name" value="HISTRIAD"/>
</dbReference>
<evidence type="ECO:0000256" key="2">
    <source>
        <dbReference type="PIRSR" id="PIRSR601310-3"/>
    </source>
</evidence>
<dbReference type="GO" id="GO:0009117">
    <property type="term" value="P:nucleotide metabolic process"/>
    <property type="evidence" value="ECO:0007669"/>
    <property type="project" value="TreeGrafter"/>
</dbReference>
<gene>
    <name evidence="5" type="ORF">IOQ59_13495</name>
</gene>
<dbReference type="Gene3D" id="3.30.428.10">
    <property type="entry name" value="HIT-like"/>
    <property type="match status" value="1"/>
</dbReference>
<keyword evidence="6" id="KW-1185">Reference proteome</keyword>
<reference evidence="5" key="1">
    <citation type="submission" date="2020-10" db="EMBL/GenBank/DDBJ databases">
        <title>Bacterium isolated from coastal waters sediment.</title>
        <authorList>
            <person name="Chen R.-J."/>
            <person name="Lu D.-C."/>
            <person name="Zhu K.-L."/>
            <person name="Du Z.-J."/>
        </authorList>
    </citation>
    <scope>NUCLEOTIDE SEQUENCE</scope>
    <source>
        <strain evidence="5">N1Y112</strain>
    </source>
</reference>
<protein>
    <submittedName>
        <fullName evidence="5">HIT domain-containing protein</fullName>
    </submittedName>
</protein>
<name>A0A8J7FEP1_9GAMM</name>
<feature type="active site" description="Tele-AMP-histidine intermediate" evidence="1">
    <location>
        <position position="104"/>
    </location>
</feature>
<dbReference type="RefSeq" id="WP_193953897.1">
    <property type="nucleotide sequence ID" value="NZ_JADEYS010000013.1"/>
</dbReference>
<evidence type="ECO:0000313" key="6">
    <source>
        <dbReference type="Proteomes" id="UP000640333"/>
    </source>
</evidence>
<dbReference type="AlphaFoldDB" id="A0A8J7FEP1"/>
<evidence type="ECO:0000256" key="1">
    <source>
        <dbReference type="PIRSR" id="PIRSR601310-1"/>
    </source>
</evidence>
<comment type="caution">
    <text evidence="5">The sequence shown here is derived from an EMBL/GenBank/DDBJ whole genome shotgun (WGS) entry which is preliminary data.</text>
</comment>
<feature type="domain" description="HIT" evidence="4">
    <location>
        <begin position="10"/>
        <end position="118"/>
    </location>
</feature>
<feature type="short sequence motif" description="Histidine triad motif" evidence="2 3">
    <location>
        <begin position="102"/>
        <end position="106"/>
    </location>
</feature>
<dbReference type="EMBL" id="JADEYS010000013">
    <property type="protein sequence ID" value="MBE9398271.1"/>
    <property type="molecule type" value="Genomic_DNA"/>
</dbReference>
<dbReference type="SUPFAM" id="SSF54197">
    <property type="entry name" value="HIT-like"/>
    <property type="match status" value="1"/>
</dbReference>
<accession>A0A8J7FEP1</accession>
<evidence type="ECO:0000256" key="3">
    <source>
        <dbReference type="PROSITE-ProRule" id="PRU00464"/>
    </source>
</evidence>
<dbReference type="Pfam" id="PF01230">
    <property type="entry name" value="HIT"/>
    <property type="match status" value="1"/>
</dbReference>
<dbReference type="InterPro" id="IPR011146">
    <property type="entry name" value="HIT-like"/>
</dbReference>
<proteinExistence type="predicted"/>
<organism evidence="5 6">
    <name type="scientific">Pontibacterium sinense</name>
    <dbReference type="NCBI Taxonomy" id="2781979"/>
    <lineage>
        <taxon>Bacteria</taxon>
        <taxon>Pseudomonadati</taxon>
        <taxon>Pseudomonadota</taxon>
        <taxon>Gammaproteobacteria</taxon>
        <taxon>Oceanospirillales</taxon>
        <taxon>Oceanospirillaceae</taxon>
        <taxon>Pontibacterium</taxon>
    </lineage>
</organism>
<dbReference type="Proteomes" id="UP000640333">
    <property type="component" value="Unassembled WGS sequence"/>
</dbReference>
<dbReference type="PANTHER" id="PTHR46648">
    <property type="entry name" value="HIT FAMILY PROTEIN 1"/>
    <property type="match status" value="1"/>
</dbReference>
<sequence>MNPAYDENNVFAQILRGEAPCIKLYEDDQTLAIMDIMPQTHGHVLVIPKEPAITLYDLSEESANACLKTVRLMGRAVEKAMGISGSTLFQHNGRVAGQSVPHFHFHIFPGSLKGLFEHAKRFEEPEVLEENARKIIAALATLDH</sequence>
<dbReference type="InterPro" id="IPR001310">
    <property type="entry name" value="Histidine_triad_HIT"/>
</dbReference>
<dbReference type="PANTHER" id="PTHR46648:SF1">
    <property type="entry name" value="ADENOSINE 5'-MONOPHOSPHORAMIDASE HNT1"/>
    <property type="match status" value="1"/>
</dbReference>